<feature type="transmembrane region" description="Helical" evidence="1">
    <location>
        <begin position="96"/>
        <end position="119"/>
    </location>
</feature>
<evidence type="ECO:0000256" key="1">
    <source>
        <dbReference type="SAM" id="Phobius"/>
    </source>
</evidence>
<keyword evidence="1" id="KW-0812">Transmembrane</keyword>
<dbReference type="SUPFAM" id="SSF48452">
    <property type="entry name" value="TPR-like"/>
    <property type="match status" value="1"/>
</dbReference>
<dbReference type="InterPro" id="IPR011990">
    <property type="entry name" value="TPR-like_helical_dom_sf"/>
</dbReference>
<reference evidence="3" key="1">
    <citation type="submission" date="2017-01" db="EMBL/GenBank/DDBJ databases">
        <authorList>
            <person name="Wang Y."/>
            <person name="White M."/>
            <person name="Kvist S."/>
            <person name="Moncalvo J.-M."/>
        </authorList>
    </citation>
    <scope>NUCLEOTIDE SEQUENCE [LARGE SCALE GENOMIC DNA]</scope>
    <source>
        <strain evidence="3">COL-18-3</strain>
    </source>
</reference>
<proteinExistence type="predicted"/>
<evidence type="ECO:0000313" key="3">
    <source>
        <dbReference type="Proteomes" id="UP000188320"/>
    </source>
</evidence>
<keyword evidence="3" id="KW-1185">Reference proteome</keyword>
<comment type="caution">
    <text evidence="2">The sequence shown here is derived from an EMBL/GenBank/DDBJ whole genome shotgun (WGS) entry which is preliminary data.</text>
</comment>
<keyword evidence="1" id="KW-0472">Membrane</keyword>
<accession>A0A1R1PIY7</accession>
<gene>
    <name evidence="2" type="ORF">AX774_g5642</name>
</gene>
<keyword evidence="1" id="KW-1133">Transmembrane helix</keyword>
<organism evidence="2 3">
    <name type="scientific">Zancudomyces culisetae</name>
    <name type="common">Gut fungus</name>
    <name type="synonym">Smittium culisetae</name>
    <dbReference type="NCBI Taxonomy" id="1213189"/>
    <lineage>
        <taxon>Eukaryota</taxon>
        <taxon>Fungi</taxon>
        <taxon>Fungi incertae sedis</taxon>
        <taxon>Zoopagomycota</taxon>
        <taxon>Kickxellomycotina</taxon>
        <taxon>Harpellomycetes</taxon>
        <taxon>Harpellales</taxon>
        <taxon>Legeriomycetaceae</taxon>
        <taxon>Zancudomyces</taxon>
    </lineage>
</organism>
<dbReference type="EMBL" id="LSSK01001040">
    <property type="protein sequence ID" value="OMH80908.1"/>
    <property type="molecule type" value="Genomic_DNA"/>
</dbReference>
<dbReference type="Proteomes" id="UP000188320">
    <property type="component" value="Unassembled WGS sequence"/>
</dbReference>
<feature type="non-terminal residue" evidence="2">
    <location>
        <position position="522"/>
    </location>
</feature>
<dbReference type="Gene3D" id="1.25.40.10">
    <property type="entry name" value="Tetratricopeptide repeat domain"/>
    <property type="match status" value="1"/>
</dbReference>
<dbReference type="AlphaFoldDB" id="A0A1R1PIY7"/>
<protein>
    <recommendedName>
        <fullName evidence="4">TPR repeat-containing protein</fullName>
    </recommendedName>
</protein>
<name>A0A1R1PIY7_ZANCU</name>
<evidence type="ECO:0008006" key="4">
    <source>
        <dbReference type="Google" id="ProtNLM"/>
    </source>
</evidence>
<evidence type="ECO:0000313" key="2">
    <source>
        <dbReference type="EMBL" id="OMH80908.1"/>
    </source>
</evidence>
<sequence length="522" mass="57549">MTLASTSKLAFQLPLKGKKSPTAIISLLKRGNFEYQRWVTDSNTQLSAKRCISTSKFDLIATNKKDPLLSIYENQLNREQYKVIDKSSLYYRVSKGMLILALSFASALTCYVYGFNWYMSKTVDISEFVNSKDIDTLDPELVKLLRYAKYKKTVDPDPQASKEYLLSVIKALEDGPNSAKNNTMILAVYSELADCYSSMGEYKSSNSMLNKILTNSILNDSIAEDGVSSTALDSETTAATVGYLLLTLKALEKMAENNMSLSRFSQAKTNFASALQVLKSIQEKDNTVDLTIYKALITLSLGEIYTLLINSSADNDKSIDAKINREMFENAETCFKSVIKMANEHHTKSELGVSDSEGIEKAEKTPSLDSILDPGADSDSLLSKIKELLAPLNIKANLSKDKNSSGSSWDCVDSAAMLQLCHLYTKNPALSGSLDPSNILDLAYSSLQSSLNHNGSFYCDQCSISTLMLLGNFFSKASDPETLKKNKVLAVNYYSKSADLAKKLGLLTEQQSALEKIDSLTK</sequence>